<dbReference type="InterPro" id="IPR003593">
    <property type="entry name" value="AAA+_ATPase"/>
</dbReference>
<keyword evidence="1" id="KW-0813">Transport</keyword>
<feature type="domain" description="ABC transporter" evidence="4">
    <location>
        <begin position="1"/>
        <end position="220"/>
    </location>
</feature>
<dbReference type="InterPro" id="IPR050166">
    <property type="entry name" value="ABC_transporter_ATP-bind"/>
</dbReference>
<evidence type="ECO:0000259" key="4">
    <source>
        <dbReference type="PROSITE" id="PS50893"/>
    </source>
</evidence>
<evidence type="ECO:0000256" key="2">
    <source>
        <dbReference type="ARBA" id="ARBA00022741"/>
    </source>
</evidence>
<dbReference type="GO" id="GO:0005524">
    <property type="term" value="F:ATP binding"/>
    <property type="evidence" value="ECO:0007669"/>
    <property type="project" value="UniProtKB-KW"/>
</dbReference>
<dbReference type="EMBL" id="JAPNTZ010000001">
    <property type="protein sequence ID" value="MCY1136401.1"/>
    <property type="molecule type" value="Genomic_DNA"/>
</dbReference>
<keyword evidence="6" id="KW-1185">Reference proteome</keyword>
<gene>
    <name evidence="5" type="ORF">OWR29_00210</name>
</gene>
<organism evidence="5 6">
    <name type="scientific">Paractinoplanes pyxinae</name>
    <dbReference type="NCBI Taxonomy" id="2997416"/>
    <lineage>
        <taxon>Bacteria</taxon>
        <taxon>Bacillati</taxon>
        <taxon>Actinomycetota</taxon>
        <taxon>Actinomycetes</taxon>
        <taxon>Micromonosporales</taxon>
        <taxon>Micromonosporaceae</taxon>
        <taxon>Paractinoplanes</taxon>
    </lineage>
</organism>
<reference evidence="5" key="1">
    <citation type="submission" date="2022-11" db="EMBL/GenBank/DDBJ databases">
        <authorList>
            <person name="Somphong A."/>
            <person name="Phongsopitanun W."/>
        </authorList>
    </citation>
    <scope>NUCLEOTIDE SEQUENCE</scope>
    <source>
        <strain evidence="5">Pm04-4</strain>
    </source>
</reference>
<proteinExistence type="predicted"/>
<dbReference type="PANTHER" id="PTHR42788:SF13">
    <property type="entry name" value="ALIPHATIC SULFONATES IMPORT ATP-BINDING PROTEIN SSUB"/>
    <property type="match status" value="1"/>
</dbReference>
<sequence length="241" mass="25935">MRFGSSPGRVLDDLSLTVAEGQFVAVVGASGVGKSTLLNVVSGLVPASSGEVTVFGRPPRAGRADVGYMFARDALLPWRTALRNVELGPELRGSPAPARHMLELVAQGPAADQYPSQLSSGMRQRVALARTLAAGPDLLLMDEPFAALDALTRSSVRDLLLDIWGNEEHRRTVVFVTHDLAEALLLADRVVTLAGGGIRSDVGVPYGRPRDQRTLMARADYRALYDRLQADLKPLRNSAVR</sequence>
<dbReference type="Gene3D" id="3.40.50.300">
    <property type="entry name" value="P-loop containing nucleotide triphosphate hydrolases"/>
    <property type="match status" value="1"/>
</dbReference>
<keyword evidence="3 5" id="KW-0067">ATP-binding</keyword>
<comment type="caution">
    <text evidence="5">The sequence shown here is derived from an EMBL/GenBank/DDBJ whole genome shotgun (WGS) entry which is preliminary data.</text>
</comment>
<evidence type="ECO:0000313" key="6">
    <source>
        <dbReference type="Proteomes" id="UP001151002"/>
    </source>
</evidence>
<dbReference type="InterPro" id="IPR017871">
    <property type="entry name" value="ABC_transporter-like_CS"/>
</dbReference>
<dbReference type="SMART" id="SM00382">
    <property type="entry name" value="AAA"/>
    <property type="match status" value="1"/>
</dbReference>
<evidence type="ECO:0000256" key="1">
    <source>
        <dbReference type="ARBA" id="ARBA00022448"/>
    </source>
</evidence>
<protein>
    <submittedName>
        <fullName evidence="5">ABC transporter ATP-binding protein</fullName>
    </submittedName>
</protein>
<dbReference type="Proteomes" id="UP001151002">
    <property type="component" value="Unassembled WGS sequence"/>
</dbReference>
<dbReference type="PROSITE" id="PS50893">
    <property type="entry name" value="ABC_TRANSPORTER_2"/>
    <property type="match status" value="1"/>
</dbReference>
<name>A0ABT4AQ81_9ACTN</name>
<evidence type="ECO:0000256" key="3">
    <source>
        <dbReference type="ARBA" id="ARBA00022840"/>
    </source>
</evidence>
<dbReference type="PANTHER" id="PTHR42788">
    <property type="entry name" value="TAURINE IMPORT ATP-BINDING PROTEIN-RELATED"/>
    <property type="match status" value="1"/>
</dbReference>
<accession>A0ABT4AQ81</accession>
<dbReference type="SUPFAM" id="SSF52540">
    <property type="entry name" value="P-loop containing nucleoside triphosphate hydrolases"/>
    <property type="match status" value="1"/>
</dbReference>
<evidence type="ECO:0000313" key="5">
    <source>
        <dbReference type="EMBL" id="MCY1136401.1"/>
    </source>
</evidence>
<dbReference type="RefSeq" id="WP_267560124.1">
    <property type="nucleotide sequence ID" value="NZ_JAPNTZ010000001.1"/>
</dbReference>
<dbReference type="CDD" id="cd03293">
    <property type="entry name" value="ABC_NrtD_SsuB_transporters"/>
    <property type="match status" value="1"/>
</dbReference>
<dbReference type="InterPro" id="IPR027417">
    <property type="entry name" value="P-loop_NTPase"/>
</dbReference>
<dbReference type="PROSITE" id="PS00211">
    <property type="entry name" value="ABC_TRANSPORTER_1"/>
    <property type="match status" value="1"/>
</dbReference>
<keyword evidence="2" id="KW-0547">Nucleotide-binding</keyword>
<dbReference type="InterPro" id="IPR003439">
    <property type="entry name" value="ABC_transporter-like_ATP-bd"/>
</dbReference>
<dbReference type="Pfam" id="PF00005">
    <property type="entry name" value="ABC_tran"/>
    <property type="match status" value="1"/>
</dbReference>